<feature type="region of interest" description="Disordered" evidence="1">
    <location>
        <begin position="30"/>
        <end position="96"/>
    </location>
</feature>
<protein>
    <submittedName>
        <fullName evidence="2">Uncharacterized protein</fullName>
    </submittedName>
</protein>
<evidence type="ECO:0000313" key="3">
    <source>
        <dbReference type="Proteomes" id="UP000729402"/>
    </source>
</evidence>
<dbReference type="OrthoDB" id="27226at2759"/>
<accession>A0A8J5VSP1</accession>
<dbReference type="PANTHER" id="PTHR46986:SF2">
    <property type="entry name" value="OS02G0227000 PROTEIN"/>
    <property type="match status" value="1"/>
</dbReference>
<dbReference type="GO" id="GO:0006364">
    <property type="term" value="P:rRNA processing"/>
    <property type="evidence" value="ECO:0007669"/>
    <property type="project" value="InterPro"/>
</dbReference>
<keyword evidence="3" id="KW-1185">Reference proteome</keyword>
<dbReference type="Proteomes" id="UP000729402">
    <property type="component" value="Unassembled WGS sequence"/>
</dbReference>
<evidence type="ECO:0000313" key="2">
    <source>
        <dbReference type="EMBL" id="KAG8070246.1"/>
    </source>
</evidence>
<dbReference type="PANTHER" id="PTHR46986">
    <property type="entry name" value="ENDORIBONUCLEASE YBEY, CHLOROPLASTIC"/>
    <property type="match status" value="1"/>
</dbReference>
<dbReference type="EMBL" id="JAAALK010000283">
    <property type="protein sequence ID" value="KAG8070246.1"/>
    <property type="molecule type" value="Genomic_DNA"/>
</dbReference>
<feature type="compositionally biased region" description="Low complexity" evidence="1">
    <location>
        <begin position="60"/>
        <end position="73"/>
    </location>
</feature>
<dbReference type="Pfam" id="PF02130">
    <property type="entry name" value="YbeY"/>
    <property type="match status" value="1"/>
</dbReference>
<organism evidence="2 3">
    <name type="scientific">Zizania palustris</name>
    <name type="common">Northern wild rice</name>
    <dbReference type="NCBI Taxonomy" id="103762"/>
    <lineage>
        <taxon>Eukaryota</taxon>
        <taxon>Viridiplantae</taxon>
        <taxon>Streptophyta</taxon>
        <taxon>Embryophyta</taxon>
        <taxon>Tracheophyta</taxon>
        <taxon>Spermatophyta</taxon>
        <taxon>Magnoliopsida</taxon>
        <taxon>Liliopsida</taxon>
        <taxon>Poales</taxon>
        <taxon>Poaceae</taxon>
        <taxon>BOP clade</taxon>
        <taxon>Oryzoideae</taxon>
        <taxon>Oryzeae</taxon>
        <taxon>Zizaniinae</taxon>
        <taxon>Zizania</taxon>
    </lineage>
</organism>
<reference evidence="2" key="1">
    <citation type="journal article" date="2021" name="bioRxiv">
        <title>Whole Genome Assembly and Annotation of Northern Wild Rice, Zizania palustris L., Supports a Whole Genome Duplication in the Zizania Genus.</title>
        <authorList>
            <person name="Haas M."/>
            <person name="Kono T."/>
            <person name="Macchietto M."/>
            <person name="Millas R."/>
            <person name="McGilp L."/>
            <person name="Shao M."/>
            <person name="Duquette J."/>
            <person name="Hirsch C.N."/>
            <person name="Kimball J."/>
        </authorList>
    </citation>
    <scope>NUCLEOTIDE SEQUENCE</scope>
    <source>
        <tissue evidence="2">Fresh leaf tissue</tissue>
    </source>
</reference>
<dbReference type="GO" id="GO:0004222">
    <property type="term" value="F:metalloendopeptidase activity"/>
    <property type="evidence" value="ECO:0007669"/>
    <property type="project" value="InterPro"/>
</dbReference>
<feature type="compositionally biased region" description="Low complexity" evidence="1">
    <location>
        <begin position="30"/>
        <end position="42"/>
    </location>
</feature>
<gene>
    <name evidence="2" type="ORF">GUJ93_ZPchr0006g45747</name>
</gene>
<comment type="caution">
    <text evidence="2">The sequence shown here is derived from an EMBL/GenBank/DDBJ whole genome shotgun (WGS) entry which is preliminary data.</text>
</comment>
<sequence length="207" mass="22663">MARLHHLLSRALASHHLHLPSPPAPSLLGPALLPLSSRATPPLHSPPRPPRHGGSGTLPSLAAASRHYASSASGRRRRAPPMLLRRRRARRPARKGPGLLNVQIGIEEALPDDPTILSIAEALQTDVGKAMKVAFARLESSEYNPRDKCISNVNKYDSVEVSLLLCDDDFIRNLNKEWRDEDHATDVLSMSQHIPGLDIPIVCVPLN</sequence>
<feature type="compositionally biased region" description="Basic residues" evidence="1">
    <location>
        <begin position="74"/>
        <end position="94"/>
    </location>
</feature>
<evidence type="ECO:0000256" key="1">
    <source>
        <dbReference type="SAM" id="MobiDB-lite"/>
    </source>
</evidence>
<proteinExistence type="predicted"/>
<dbReference type="AlphaFoldDB" id="A0A8J5VSP1"/>
<reference evidence="2" key="2">
    <citation type="submission" date="2021-02" db="EMBL/GenBank/DDBJ databases">
        <authorList>
            <person name="Kimball J.A."/>
            <person name="Haas M.W."/>
            <person name="Macchietto M."/>
            <person name="Kono T."/>
            <person name="Duquette J."/>
            <person name="Shao M."/>
        </authorList>
    </citation>
    <scope>NUCLEOTIDE SEQUENCE</scope>
    <source>
        <tissue evidence="2">Fresh leaf tissue</tissue>
    </source>
</reference>
<dbReference type="InterPro" id="IPR002036">
    <property type="entry name" value="YbeY"/>
</dbReference>
<name>A0A8J5VSP1_ZIZPA</name>